<gene>
    <name evidence="1" type="primary">AlNc14C4G647</name>
    <name evidence="1" type="ORF">ALNC14_007210</name>
</gene>
<dbReference type="EMBL" id="FR824049">
    <property type="protein sequence ID" value="CCA14578.1"/>
    <property type="molecule type" value="Genomic_DNA"/>
</dbReference>
<reference evidence="1" key="1">
    <citation type="journal article" date="2011" name="PLoS Biol.">
        <title>Gene gain and loss during evolution of obligate parasitism in the white rust pathogen of Arabidopsis thaliana.</title>
        <authorList>
            <person name="Kemen E."/>
            <person name="Gardiner A."/>
            <person name="Schultz-Larsen T."/>
            <person name="Kemen A.C."/>
            <person name="Balmuth A.L."/>
            <person name="Robert-Seilaniantz A."/>
            <person name="Bailey K."/>
            <person name="Holub E."/>
            <person name="Studholme D.J."/>
            <person name="Maclean D."/>
            <person name="Jones J.D."/>
        </authorList>
    </citation>
    <scope>NUCLEOTIDE SEQUENCE</scope>
</reference>
<proteinExistence type="predicted"/>
<protein>
    <submittedName>
        <fullName evidence="1">Uncharacterized protein AlNc14C4G647</fullName>
    </submittedName>
</protein>
<organism evidence="1">
    <name type="scientific">Albugo laibachii Nc14</name>
    <dbReference type="NCBI Taxonomy" id="890382"/>
    <lineage>
        <taxon>Eukaryota</taxon>
        <taxon>Sar</taxon>
        <taxon>Stramenopiles</taxon>
        <taxon>Oomycota</taxon>
        <taxon>Peronosporomycetes</taxon>
        <taxon>Albuginales</taxon>
        <taxon>Albuginaceae</taxon>
        <taxon>Albugo</taxon>
    </lineage>
</organism>
<sequence>MPKLTSAQKLKPFGEPNIRAHSSSQCFHVAEVMEQSQSKTAVESNPKERFSLRMCQACWVTIKNSDKVECSRCRTAFHFHCANVPTTVHPIQFFCSWACLVNVKKINKIPDALQIDFEALMRKIQKLSKSRDHQRKAIAIDEDPPANRTDTTTFHERAESQCKRRKFTVVGPSDLKEKEHSAALSTVKVSPPTQSLPNLTAITSDHPRHFAGETRMKNAIAAGNMVRPMQESTYQLRHDKALPPIVATSVEQGTERIQKCYRETSRATKELTGIAQRALPDVPWLNLKSLPQNMLKRFVYSMDKENSIFRADLTPASTKMHCRLEQEEIDFFFRCLESPDANLVVKGMSSTLNQYIWLWPFVLESCGLDTRFTFDRFVIIQCTNGSAELEYIGEVVMTLATYQTYLEAYSSKLGSDQEIVALDCATKSAVFIRIKENIIAFNTLNITKHCPQVRSLKYM</sequence>
<dbReference type="InterPro" id="IPR013083">
    <property type="entry name" value="Znf_RING/FYVE/PHD"/>
</dbReference>
<dbReference type="Gene3D" id="3.30.40.10">
    <property type="entry name" value="Zinc/RING finger domain, C3HC4 (zinc finger)"/>
    <property type="match status" value="1"/>
</dbReference>
<dbReference type="AlphaFoldDB" id="F0W0K6"/>
<name>F0W0K6_9STRA</name>
<dbReference type="SUPFAM" id="SSF57903">
    <property type="entry name" value="FYVE/PHD zinc finger"/>
    <property type="match status" value="1"/>
</dbReference>
<dbReference type="HOGENOM" id="CLU_596438_0_0_1"/>
<dbReference type="InterPro" id="IPR011011">
    <property type="entry name" value="Znf_FYVE_PHD"/>
</dbReference>
<reference evidence="1" key="2">
    <citation type="submission" date="2011-02" db="EMBL/GenBank/DDBJ databases">
        <authorList>
            <person name="MacLean D."/>
        </authorList>
    </citation>
    <scope>NUCLEOTIDE SEQUENCE</scope>
</reference>
<evidence type="ECO:0000313" key="1">
    <source>
        <dbReference type="EMBL" id="CCA14578.1"/>
    </source>
</evidence>
<accession>F0W0K6</accession>